<evidence type="ECO:0000256" key="1">
    <source>
        <dbReference type="ARBA" id="ARBA00022679"/>
    </source>
</evidence>
<protein>
    <recommendedName>
        <fullName evidence="2">Glycosyl transferase family 1 domain-containing protein</fullName>
    </recommendedName>
</protein>
<dbReference type="PANTHER" id="PTHR46401">
    <property type="entry name" value="GLYCOSYLTRANSFERASE WBBK-RELATED"/>
    <property type="match status" value="1"/>
</dbReference>
<dbReference type="RefSeq" id="WP_286344260.1">
    <property type="nucleotide sequence ID" value="NZ_AP027732.1"/>
</dbReference>
<name>A0ABM8GSR2_9MICO</name>
<keyword evidence="1" id="KW-0808">Transferase</keyword>
<dbReference type="SUPFAM" id="SSF53756">
    <property type="entry name" value="UDP-Glycosyltransferase/glycogen phosphorylase"/>
    <property type="match status" value="1"/>
</dbReference>
<evidence type="ECO:0000313" key="3">
    <source>
        <dbReference type="EMBL" id="BDZ51511.1"/>
    </source>
</evidence>
<proteinExistence type="predicted"/>
<dbReference type="Gene3D" id="3.40.50.2000">
    <property type="entry name" value="Glycogen Phosphorylase B"/>
    <property type="match status" value="1"/>
</dbReference>
<dbReference type="CDD" id="cd03809">
    <property type="entry name" value="GT4_MtfB-like"/>
    <property type="match status" value="1"/>
</dbReference>
<reference evidence="4" key="1">
    <citation type="journal article" date="2019" name="Int. J. Syst. Evol. Microbiol.">
        <title>The Global Catalogue of Microorganisms (GCM) 10K type strain sequencing project: providing services to taxonomists for standard genome sequencing and annotation.</title>
        <authorList>
            <consortium name="The Broad Institute Genomics Platform"/>
            <consortium name="The Broad Institute Genome Sequencing Center for Infectious Disease"/>
            <person name="Wu L."/>
            <person name="Ma J."/>
        </authorList>
    </citation>
    <scope>NUCLEOTIDE SEQUENCE [LARGE SCALE GENOMIC DNA]</scope>
    <source>
        <strain evidence="4">NBRC 108728</strain>
    </source>
</reference>
<dbReference type="InterPro" id="IPR001296">
    <property type="entry name" value="Glyco_trans_1"/>
</dbReference>
<gene>
    <name evidence="3" type="ORF">GCM10025867_37520</name>
</gene>
<sequence>MTTMTIPGLAVLGRPAADAALRVAATALLGAADGWKRSKGARLVDEVSTALGAPDDSVSYLLLACLERRIPTSSEILDFTRDWRLQGLRKPLRASWSRAAATPVPAQAGEVVVDSGIVIDVTDTGRSRFTTGIQRVSRATITRWARDHDVSLVSWTLNGARLVGSSDDEISRVILDDAVRDRIVQHRDAFVVPFRATFVLPEITTESKRTWNIHTIARFSRSRSTAIGFDCIPVTTSETSGPGMPGAFSKYLAALSAFDAVGAISSAAATEYGGWRRMLGGTGLEGPRVETIALPWQTGDVADDVVESTRRELGLDDGLPIVLAVGSHEPRKNHLNLLAAAELNWRRGHDFHLVLVGGNAWGDGEFKTMVANLRRVGRRISLLSGVSDEIVWSLYRLARFSVFCSINEGFGLPVVESLASGTPVLTSDFGSMRDLGEDNGAVLVSPHDIAAMAMSIGALLTDDALVSRLAQQADSLEHPSWDDYADAMWSLATE</sequence>
<dbReference type="Proteomes" id="UP001321486">
    <property type="component" value="Chromosome"/>
</dbReference>
<organism evidence="3 4">
    <name type="scientific">Frondihabitans sucicola</name>
    <dbReference type="NCBI Taxonomy" id="1268041"/>
    <lineage>
        <taxon>Bacteria</taxon>
        <taxon>Bacillati</taxon>
        <taxon>Actinomycetota</taxon>
        <taxon>Actinomycetes</taxon>
        <taxon>Micrococcales</taxon>
        <taxon>Microbacteriaceae</taxon>
        <taxon>Frondihabitans</taxon>
    </lineage>
</organism>
<keyword evidence="4" id="KW-1185">Reference proteome</keyword>
<evidence type="ECO:0000259" key="2">
    <source>
        <dbReference type="Pfam" id="PF00534"/>
    </source>
</evidence>
<feature type="domain" description="Glycosyl transferase family 1" evidence="2">
    <location>
        <begin position="307"/>
        <end position="473"/>
    </location>
</feature>
<dbReference type="Pfam" id="PF00534">
    <property type="entry name" value="Glycos_transf_1"/>
    <property type="match status" value="1"/>
</dbReference>
<dbReference type="EMBL" id="AP027732">
    <property type="protein sequence ID" value="BDZ51511.1"/>
    <property type="molecule type" value="Genomic_DNA"/>
</dbReference>
<accession>A0ABM8GSR2</accession>
<evidence type="ECO:0000313" key="4">
    <source>
        <dbReference type="Proteomes" id="UP001321486"/>
    </source>
</evidence>
<dbReference type="PANTHER" id="PTHR46401:SF2">
    <property type="entry name" value="GLYCOSYLTRANSFERASE WBBK-RELATED"/>
    <property type="match status" value="1"/>
</dbReference>